<sequence length="74" mass="7978">MAQLSGIHEPCSTSTVSQQNSLYPIPSQSILSQEQLPKACPPPRGLPQCLAALAARLLRNSTVAMWPDEAPSRH</sequence>
<evidence type="ECO:0000313" key="1">
    <source>
        <dbReference type="EMBL" id="ELK31244.1"/>
    </source>
</evidence>
<keyword evidence="2" id="KW-1185">Reference proteome</keyword>
<protein>
    <submittedName>
        <fullName evidence="1">Uncharacterized protein</fullName>
    </submittedName>
</protein>
<evidence type="ECO:0000313" key="2">
    <source>
        <dbReference type="Proteomes" id="UP000010556"/>
    </source>
</evidence>
<reference evidence="2" key="1">
    <citation type="journal article" date="2013" name="Science">
        <title>Comparative analysis of bat genomes provides insight into the evolution of flight and immunity.</title>
        <authorList>
            <person name="Zhang G."/>
            <person name="Cowled C."/>
            <person name="Shi Z."/>
            <person name="Huang Z."/>
            <person name="Bishop-Lilly K.A."/>
            <person name="Fang X."/>
            <person name="Wynne J.W."/>
            <person name="Xiong Z."/>
            <person name="Baker M.L."/>
            <person name="Zhao W."/>
            <person name="Tachedjian M."/>
            <person name="Zhu Y."/>
            <person name="Zhou P."/>
            <person name="Jiang X."/>
            <person name="Ng J."/>
            <person name="Yang L."/>
            <person name="Wu L."/>
            <person name="Xiao J."/>
            <person name="Feng Y."/>
            <person name="Chen Y."/>
            <person name="Sun X."/>
            <person name="Zhang Y."/>
            <person name="Marsh G.A."/>
            <person name="Crameri G."/>
            <person name="Broder C.C."/>
            <person name="Frey K.G."/>
            <person name="Wang L.F."/>
            <person name="Wang J."/>
        </authorList>
    </citation>
    <scope>NUCLEOTIDE SEQUENCE [LARGE SCALE GENOMIC DNA]</scope>
</reference>
<proteinExistence type="predicted"/>
<dbReference type="AlphaFoldDB" id="L5LXU2"/>
<accession>L5LXU2</accession>
<organism evidence="1 2">
    <name type="scientific">Myotis davidii</name>
    <name type="common">David's myotis</name>
    <dbReference type="NCBI Taxonomy" id="225400"/>
    <lineage>
        <taxon>Eukaryota</taxon>
        <taxon>Metazoa</taxon>
        <taxon>Chordata</taxon>
        <taxon>Craniata</taxon>
        <taxon>Vertebrata</taxon>
        <taxon>Euteleostomi</taxon>
        <taxon>Mammalia</taxon>
        <taxon>Eutheria</taxon>
        <taxon>Laurasiatheria</taxon>
        <taxon>Chiroptera</taxon>
        <taxon>Yangochiroptera</taxon>
        <taxon>Vespertilionidae</taxon>
        <taxon>Myotis</taxon>
    </lineage>
</organism>
<dbReference type="EMBL" id="KB106364">
    <property type="protein sequence ID" value="ELK31244.1"/>
    <property type="molecule type" value="Genomic_DNA"/>
</dbReference>
<dbReference type="Proteomes" id="UP000010556">
    <property type="component" value="Unassembled WGS sequence"/>
</dbReference>
<name>L5LXU2_MYODS</name>
<gene>
    <name evidence="1" type="ORF">MDA_GLEAN10025857</name>
</gene>